<dbReference type="Proteomes" id="UP000036987">
    <property type="component" value="Unassembled WGS sequence"/>
</dbReference>
<feature type="transmembrane region" description="Helical" evidence="6">
    <location>
        <begin position="132"/>
        <end position="153"/>
    </location>
</feature>
<keyword evidence="2" id="KW-0813">Transport</keyword>
<dbReference type="Pfam" id="PF07690">
    <property type="entry name" value="MFS_1"/>
    <property type="match status" value="1"/>
</dbReference>
<feature type="transmembrane region" description="Helical" evidence="6">
    <location>
        <begin position="7"/>
        <end position="26"/>
    </location>
</feature>
<dbReference type="GO" id="GO:0016020">
    <property type="term" value="C:membrane"/>
    <property type="evidence" value="ECO:0007669"/>
    <property type="project" value="UniProtKB-SubCell"/>
</dbReference>
<comment type="caution">
    <text evidence="7">The sequence shown here is derived from an EMBL/GenBank/DDBJ whole genome shotgun (WGS) entry which is preliminary data.</text>
</comment>
<feature type="transmembrane region" description="Helical" evidence="6">
    <location>
        <begin position="105"/>
        <end position="126"/>
    </location>
</feature>
<gene>
    <name evidence="7" type="ORF">ZOSMA_214G00420</name>
</gene>
<dbReference type="AlphaFoldDB" id="A0A0K9PKG7"/>
<evidence type="ECO:0000256" key="3">
    <source>
        <dbReference type="ARBA" id="ARBA00022692"/>
    </source>
</evidence>
<dbReference type="OrthoDB" id="419616at2759"/>
<keyword evidence="3 6" id="KW-0812">Transmembrane</keyword>
<keyword evidence="4 6" id="KW-1133">Transmembrane helix</keyword>
<keyword evidence="5 6" id="KW-0472">Membrane</keyword>
<evidence type="ECO:0000256" key="4">
    <source>
        <dbReference type="ARBA" id="ARBA00022989"/>
    </source>
</evidence>
<feature type="transmembrane region" description="Helical" evidence="6">
    <location>
        <begin position="312"/>
        <end position="339"/>
    </location>
</feature>
<evidence type="ECO:0000256" key="2">
    <source>
        <dbReference type="ARBA" id="ARBA00022448"/>
    </source>
</evidence>
<dbReference type="CDD" id="cd17330">
    <property type="entry name" value="MFS_SLC46_TetA_like"/>
    <property type="match status" value="1"/>
</dbReference>
<feature type="transmembrane region" description="Helical" evidence="6">
    <location>
        <begin position="225"/>
        <end position="247"/>
    </location>
</feature>
<evidence type="ECO:0000256" key="5">
    <source>
        <dbReference type="ARBA" id="ARBA00023136"/>
    </source>
</evidence>
<accession>A0A0K9PKG7</accession>
<dbReference type="SUPFAM" id="SSF103473">
    <property type="entry name" value="MFS general substrate transporter"/>
    <property type="match status" value="1"/>
</dbReference>
<protein>
    <recommendedName>
        <fullName evidence="9">Major facilitator superfamily (MFS) profile domain-containing protein</fullName>
    </recommendedName>
</protein>
<dbReference type="GO" id="GO:0022857">
    <property type="term" value="F:transmembrane transporter activity"/>
    <property type="evidence" value="ECO:0007669"/>
    <property type="project" value="InterPro"/>
</dbReference>
<feature type="transmembrane region" description="Helical" evidence="6">
    <location>
        <begin position="188"/>
        <end position="205"/>
    </location>
</feature>
<dbReference type="EMBL" id="LFYR01000769">
    <property type="protein sequence ID" value="KMZ69454.1"/>
    <property type="molecule type" value="Genomic_DNA"/>
</dbReference>
<dbReference type="PANTHER" id="PTHR23504">
    <property type="entry name" value="MAJOR FACILITATOR SUPERFAMILY DOMAIN-CONTAINING PROTEIN 10"/>
    <property type="match status" value="1"/>
</dbReference>
<dbReference type="Gene3D" id="1.20.1250.20">
    <property type="entry name" value="MFS general substrate transporter like domains"/>
    <property type="match status" value="1"/>
</dbReference>
<dbReference type="STRING" id="29655.A0A0K9PKG7"/>
<comment type="subcellular location">
    <subcellularLocation>
        <location evidence="1">Membrane</location>
        <topology evidence="1">Multi-pass membrane protein</topology>
    </subcellularLocation>
</comment>
<dbReference type="InterPro" id="IPR036259">
    <property type="entry name" value="MFS_trans_sf"/>
</dbReference>
<feature type="transmembrane region" description="Helical" evidence="6">
    <location>
        <begin position="46"/>
        <end position="69"/>
    </location>
</feature>
<dbReference type="OMA" id="LELMWYG"/>
<feature type="transmembrane region" description="Helical" evidence="6">
    <location>
        <begin position="345"/>
        <end position="364"/>
    </location>
</feature>
<proteinExistence type="predicted"/>
<keyword evidence="8" id="KW-1185">Reference proteome</keyword>
<name>A0A0K9PKG7_ZOSMR</name>
<evidence type="ECO:0000256" key="6">
    <source>
        <dbReference type="SAM" id="Phobius"/>
    </source>
</evidence>
<reference evidence="8" key="1">
    <citation type="journal article" date="2016" name="Nature">
        <title>The genome of the seagrass Zostera marina reveals angiosperm adaptation to the sea.</title>
        <authorList>
            <person name="Olsen J.L."/>
            <person name="Rouze P."/>
            <person name="Verhelst B."/>
            <person name="Lin Y.-C."/>
            <person name="Bayer T."/>
            <person name="Collen J."/>
            <person name="Dattolo E."/>
            <person name="De Paoli E."/>
            <person name="Dittami S."/>
            <person name="Maumus F."/>
            <person name="Michel G."/>
            <person name="Kersting A."/>
            <person name="Lauritano C."/>
            <person name="Lohaus R."/>
            <person name="Toepel M."/>
            <person name="Tonon T."/>
            <person name="Vanneste K."/>
            <person name="Amirebrahimi M."/>
            <person name="Brakel J."/>
            <person name="Bostroem C."/>
            <person name="Chovatia M."/>
            <person name="Grimwood J."/>
            <person name="Jenkins J.W."/>
            <person name="Jueterbock A."/>
            <person name="Mraz A."/>
            <person name="Stam W.T."/>
            <person name="Tice H."/>
            <person name="Bornberg-Bauer E."/>
            <person name="Green P.J."/>
            <person name="Pearson G.A."/>
            <person name="Procaccini G."/>
            <person name="Duarte C.M."/>
            <person name="Schmutz J."/>
            <person name="Reusch T.B.H."/>
            <person name="Van de Peer Y."/>
        </authorList>
    </citation>
    <scope>NUCLEOTIDE SEQUENCE [LARGE SCALE GENOMIC DNA]</scope>
    <source>
        <strain evidence="8">cv. Finnish</strain>
    </source>
</reference>
<dbReference type="InterPro" id="IPR011701">
    <property type="entry name" value="MFS"/>
</dbReference>
<organism evidence="7 8">
    <name type="scientific">Zostera marina</name>
    <name type="common">Eelgrass</name>
    <dbReference type="NCBI Taxonomy" id="29655"/>
    <lineage>
        <taxon>Eukaryota</taxon>
        <taxon>Viridiplantae</taxon>
        <taxon>Streptophyta</taxon>
        <taxon>Embryophyta</taxon>
        <taxon>Tracheophyta</taxon>
        <taxon>Spermatophyta</taxon>
        <taxon>Magnoliopsida</taxon>
        <taxon>Liliopsida</taxon>
        <taxon>Zosteraceae</taxon>
        <taxon>Zostera</taxon>
    </lineage>
</organism>
<evidence type="ECO:0000313" key="7">
    <source>
        <dbReference type="EMBL" id="KMZ69454.1"/>
    </source>
</evidence>
<sequence>MKEYIGELVHLFVSVFIYNLSNFIVIPAITDITMSAICPGTDQCSLAIYLSGFQQTITGIGALIITPIIGNLSDKHGRKALLTFCVTISALPKGMADKVQEQRRASAFGVVTGVSAAGFVLGSLLARFTPTSFTFQLSAMGTMIAAVYMKFFLKESHAGSTDDNDLTALPQIASAWDMIALLRSSETFLHAAIITFLFSFGDSGLQDSLLYYLKATFHYSKDQYAYFLLVVGVAAAFSQLVLMPLVVPSVGEENLLSMALCANFVHIFLYSFAWNANVPYFAATFVIGSIFAHPCLRSIISKKVGPAEQGIAQGFISGVACFANILAPLVITPLTAVFLSETPPFHFPGFSIFCVALIVVYAFVHSLIMRKSSHANLSILIQKQRVDGYQIV</sequence>
<evidence type="ECO:0000313" key="8">
    <source>
        <dbReference type="Proteomes" id="UP000036987"/>
    </source>
</evidence>
<evidence type="ECO:0008006" key="9">
    <source>
        <dbReference type="Google" id="ProtNLM"/>
    </source>
</evidence>
<dbReference type="PANTHER" id="PTHR23504:SF1">
    <property type="entry name" value="GH21943P-RELATED"/>
    <property type="match status" value="1"/>
</dbReference>
<evidence type="ECO:0000256" key="1">
    <source>
        <dbReference type="ARBA" id="ARBA00004141"/>
    </source>
</evidence>